<dbReference type="GO" id="GO:0017001">
    <property type="term" value="P:antibiotic catabolic process"/>
    <property type="evidence" value="ECO:0007669"/>
    <property type="project" value="InterPro"/>
</dbReference>
<dbReference type="GO" id="GO:0008800">
    <property type="term" value="F:beta-lactamase activity"/>
    <property type="evidence" value="ECO:0007669"/>
    <property type="project" value="UniProtKB-UniRule"/>
</dbReference>
<evidence type="ECO:0000259" key="10">
    <source>
        <dbReference type="Pfam" id="PF00905"/>
    </source>
</evidence>
<evidence type="ECO:0000313" key="11">
    <source>
        <dbReference type="EMBL" id="KTC73459.1"/>
    </source>
</evidence>
<protein>
    <recommendedName>
        <fullName evidence="3 8">Beta-lactamase</fullName>
        <ecNumber evidence="3 8">3.5.2.6</ecNumber>
    </recommendedName>
</protein>
<evidence type="ECO:0000256" key="2">
    <source>
        <dbReference type="ARBA" id="ARBA00007898"/>
    </source>
</evidence>
<evidence type="ECO:0000256" key="4">
    <source>
        <dbReference type="ARBA" id="ARBA00022729"/>
    </source>
</evidence>
<feature type="modified residue" description="N6-carboxylysine" evidence="7">
    <location>
        <position position="71"/>
    </location>
</feature>
<sequence length="283" mass="32394">MNKVISKCFGIVKSMGWFYKMKKWVVFLITALSANTIAWANNNCFIAKENGAMLKQEGKCTERHSPCSTFKIAISLMGFDKGILTDKTHPEWSFKEGYNDWLDVWKQPHNPTTWIQHSCVWYSQLITQKLGMEQFKHYIQVLNYGNQDVSGDKGMNNGLARAWLSGSLQISPQEQVEFLSKLTQNKLPVSHFSMQMTHDLLFVENLPGDWKLYGKTGSGNPFKADGSRNMDKQLGWFVGWIEKGPRTVLFAQYIEDDATPDYLTGKQAREIAKQKLMQLTQSN</sequence>
<dbReference type="AlphaFoldDB" id="A0A0W0RR29"/>
<feature type="signal peptide" evidence="9">
    <location>
        <begin position="1"/>
        <end position="40"/>
    </location>
</feature>
<reference evidence="11 12" key="1">
    <citation type="submission" date="2015-11" db="EMBL/GenBank/DDBJ databases">
        <title>Genomic analysis of 38 Legionella species identifies large and diverse effector repertoires.</title>
        <authorList>
            <person name="Burstein D."/>
            <person name="Amaro F."/>
            <person name="Zusman T."/>
            <person name="Lifshitz Z."/>
            <person name="Cohen O."/>
            <person name="Gilbert J.A."/>
            <person name="Pupko T."/>
            <person name="Shuman H.A."/>
            <person name="Segal G."/>
        </authorList>
    </citation>
    <scope>NUCLEOTIDE SEQUENCE [LARGE SCALE GENOMIC DNA]</scope>
    <source>
        <strain evidence="11 12">WIGA</strain>
    </source>
</reference>
<keyword evidence="12" id="KW-1185">Reference proteome</keyword>
<dbReference type="InterPro" id="IPR001460">
    <property type="entry name" value="PCN-bd_Tpept"/>
</dbReference>
<evidence type="ECO:0000256" key="8">
    <source>
        <dbReference type="RuleBase" id="RU361140"/>
    </source>
</evidence>
<dbReference type="NCBIfam" id="NF000270">
    <property type="entry name" value="bla_class_D_alt"/>
    <property type="match status" value="1"/>
</dbReference>
<dbReference type="GO" id="GO:0008658">
    <property type="term" value="F:penicillin binding"/>
    <property type="evidence" value="ECO:0007669"/>
    <property type="project" value="InterPro"/>
</dbReference>
<evidence type="ECO:0000256" key="6">
    <source>
        <dbReference type="ARBA" id="ARBA00023251"/>
    </source>
</evidence>
<keyword evidence="6 8" id="KW-0046">Antibiotic resistance</keyword>
<proteinExistence type="inferred from homology"/>
<comment type="catalytic activity">
    <reaction evidence="1 8">
        <text>a beta-lactam + H2O = a substituted beta-amino acid</text>
        <dbReference type="Rhea" id="RHEA:20401"/>
        <dbReference type="ChEBI" id="CHEBI:15377"/>
        <dbReference type="ChEBI" id="CHEBI:35627"/>
        <dbReference type="ChEBI" id="CHEBI:140347"/>
        <dbReference type="EC" id="3.5.2.6"/>
    </reaction>
</comment>
<keyword evidence="5 8" id="KW-0378">Hydrolase</keyword>
<dbReference type="PATRIC" id="fig|447.4.peg.2236"/>
<dbReference type="InterPro" id="IPR012338">
    <property type="entry name" value="Beta-lactam/transpept-like"/>
</dbReference>
<dbReference type="SUPFAM" id="SSF56601">
    <property type="entry name" value="beta-lactamase/transpeptidase-like"/>
    <property type="match status" value="1"/>
</dbReference>
<name>A0A0W0RR29_LEGBO</name>
<dbReference type="GO" id="GO:0046677">
    <property type="term" value="P:response to antibiotic"/>
    <property type="evidence" value="ECO:0007669"/>
    <property type="project" value="UniProtKB-UniRule"/>
</dbReference>
<dbReference type="EMBL" id="LNXU01000019">
    <property type="protein sequence ID" value="KTC73459.1"/>
    <property type="molecule type" value="Genomic_DNA"/>
</dbReference>
<comment type="similarity">
    <text evidence="2 8">Belongs to the class-D beta-lactamase family.</text>
</comment>
<dbReference type="InterPro" id="IPR002137">
    <property type="entry name" value="Beta-lactam_class-D_AS"/>
</dbReference>
<accession>A0A0W0RR29</accession>
<dbReference type="EC" id="3.5.2.6" evidence="3 8"/>
<evidence type="ECO:0000313" key="12">
    <source>
        <dbReference type="Proteomes" id="UP000054695"/>
    </source>
</evidence>
<comment type="caution">
    <text evidence="11">The sequence shown here is derived from an EMBL/GenBank/DDBJ whole genome shotgun (WGS) entry which is preliminary data.</text>
</comment>
<feature type="active site" description="Acyl-ester intermediate" evidence="7">
    <location>
        <position position="68"/>
    </location>
</feature>
<dbReference type="Gene3D" id="3.40.710.10">
    <property type="entry name" value="DD-peptidase/beta-lactamase superfamily"/>
    <property type="match status" value="1"/>
</dbReference>
<dbReference type="Pfam" id="PF00905">
    <property type="entry name" value="Transpeptidase"/>
    <property type="match status" value="1"/>
</dbReference>
<organism evidence="11 12">
    <name type="scientific">Legionella bozemanae</name>
    <name type="common">Fluoribacter bozemanae</name>
    <dbReference type="NCBI Taxonomy" id="447"/>
    <lineage>
        <taxon>Bacteria</taxon>
        <taxon>Pseudomonadati</taxon>
        <taxon>Pseudomonadota</taxon>
        <taxon>Gammaproteobacteria</taxon>
        <taxon>Legionellales</taxon>
        <taxon>Legionellaceae</taxon>
        <taxon>Legionella</taxon>
    </lineage>
</organism>
<evidence type="ECO:0000256" key="7">
    <source>
        <dbReference type="PIRSR" id="PIRSR602137-50"/>
    </source>
</evidence>
<dbReference type="Proteomes" id="UP000054695">
    <property type="component" value="Unassembled WGS sequence"/>
</dbReference>
<gene>
    <name evidence="11" type="ORF">Lboz_2105</name>
</gene>
<keyword evidence="4 9" id="KW-0732">Signal</keyword>
<evidence type="ECO:0000256" key="9">
    <source>
        <dbReference type="SAM" id="SignalP"/>
    </source>
</evidence>
<feature type="domain" description="Penicillin-binding protein transpeptidase" evidence="10">
    <location>
        <begin position="55"/>
        <end position="274"/>
    </location>
</feature>
<feature type="chain" id="PRO_5006911192" description="Beta-lactamase" evidence="9">
    <location>
        <begin position="41"/>
        <end position="283"/>
    </location>
</feature>
<evidence type="ECO:0000256" key="3">
    <source>
        <dbReference type="ARBA" id="ARBA00012865"/>
    </source>
</evidence>
<evidence type="ECO:0000256" key="5">
    <source>
        <dbReference type="ARBA" id="ARBA00022801"/>
    </source>
</evidence>
<dbReference type="PROSITE" id="PS00337">
    <property type="entry name" value="BETA_LACTAMASE_D"/>
    <property type="match status" value="1"/>
</dbReference>
<evidence type="ECO:0000256" key="1">
    <source>
        <dbReference type="ARBA" id="ARBA00001526"/>
    </source>
</evidence>